<dbReference type="Pfam" id="PF19044">
    <property type="entry name" value="P-loop_TraG"/>
    <property type="match status" value="2"/>
</dbReference>
<dbReference type="AlphaFoldDB" id="A0A4Y8WM00"/>
<keyword evidence="4" id="KW-1185">Reference proteome</keyword>
<feature type="coiled-coil region" evidence="1">
    <location>
        <begin position="293"/>
        <end position="327"/>
    </location>
</feature>
<dbReference type="PANTHER" id="PTHR38467">
    <property type="match status" value="1"/>
</dbReference>
<accession>A0A4Y8WM00</accession>
<dbReference type="InterPro" id="IPR027417">
    <property type="entry name" value="P-loop_NTPase"/>
</dbReference>
<dbReference type="SUPFAM" id="SSF52540">
    <property type="entry name" value="P-loop containing nucleoside triphosphate hydrolases"/>
    <property type="match status" value="1"/>
</dbReference>
<evidence type="ECO:0000313" key="4">
    <source>
        <dbReference type="Proteomes" id="UP000297225"/>
    </source>
</evidence>
<dbReference type="PANTHER" id="PTHR38467:SF1">
    <property type="entry name" value="CONJUGATIVE TRANSFER: ASSEMBLY"/>
    <property type="match status" value="1"/>
</dbReference>
<feature type="non-terminal residue" evidence="3">
    <location>
        <position position="1"/>
    </location>
</feature>
<name>A0A4Y8WM00_9PORP</name>
<proteinExistence type="predicted"/>
<dbReference type="RefSeq" id="WP_134852672.1">
    <property type="nucleotide sequence ID" value="NZ_SPNC01000212.1"/>
</dbReference>
<dbReference type="Gene3D" id="1.10.8.730">
    <property type="match status" value="1"/>
</dbReference>
<sequence length="626" mass="72522">NAVQDIKTVQDVVDKENKMFVYMHYSILTVGKELDKSLNYLETAFSKRGIRLSQSNYNQLELFMASLPGCSYRSNPDYDRFITLNDVAGCLQYKEEDTLDEDTPLKVYYTNRAGIPKCIDFTGKEGKNKLTTNSNFFCLGPSGSGKSFHMNSVVRQLYEQNTDVIMVDTGHSYEGLCTYLGGKYITYREDSPISMNPFKITKEEFNVEKINFLKSLIFVIWKGADGSVSTIEDEFIQRTLETYYQFYFDPFHGYSNEQRERRKSVLMLEMRNKRKSSDIDNERFVAKRRIKMLEALNQSKGNTEAEVETAQAKIEELKEKYAIEDDETMSLILYEISREEEELKSIQVTELSFNGFFEFALQYIPFLQEESRIKFDIDGFRFLLSKFYKGGALERTLNENMDTTLFDEKFIVFEIDAIKDDPKLFPIVTLIIMDVFLQKMRLKNNRKALIIEEAWKAIASPLMAGYILYLYKTVRKFWGIVGVVTQEIEDIISSEIVKSAIINNSEITILLDQTKLKDRFAEIQALLGLTDIECAKIWTINNLDNKQGRGAFKEVYIRRGNYGEVYGVEESPECYMAYTTEKVEKDALAKYRAKYGDIQVAIQEFCNDWRASGISKIMDFSKQVMS</sequence>
<protein>
    <submittedName>
        <fullName evidence="3">DUF87 domain-containing protein</fullName>
    </submittedName>
</protein>
<dbReference type="InterPro" id="IPR043964">
    <property type="entry name" value="P-loop_TraG"/>
</dbReference>
<dbReference type="EMBL" id="SPNC01000212">
    <property type="protein sequence ID" value="TFH94031.1"/>
    <property type="molecule type" value="Genomic_DNA"/>
</dbReference>
<organism evidence="3 4">
    <name type="scientific">Porphyromonas levii</name>
    <dbReference type="NCBI Taxonomy" id="28114"/>
    <lineage>
        <taxon>Bacteria</taxon>
        <taxon>Pseudomonadati</taxon>
        <taxon>Bacteroidota</taxon>
        <taxon>Bacteroidia</taxon>
        <taxon>Bacteroidales</taxon>
        <taxon>Porphyromonadaceae</taxon>
        <taxon>Porphyromonas</taxon>
    </lineage>
</organism>
<feature type="domain" description="TraG P-loop" evidence="2">
    <location>
        <begin position="113"/>
        <end position="246"/>
    </location>
</feature>
<feature type="domain" description="TraG P-loop" evidence="2">
    <location>
        <begin position="341"/>
        <end position="607"/>
    </location>
</feature>
<keyword evidence="1" id="KW-0175">Coiled coil</keyword>
<dbReference type="Proteomes" id="UP000297225">
    <property type="component" value="Unassembled WGS sequence"/>
</dbReference>
<dbReference type="InterPro" id="IPR053155">
    <property type="entry name" value="F-pilin_assembly_TraC"/>
</dbReference>
<comment type="caution">
    <text evidence="3">The sequence shown here is derived from an EMBL/GenBank/DDBJ whole genome shotgun (WGS) entry which is preliminary data.</text>
</comment>
<gene>
    <name evidence="3" type="ORF">E4P47_09235</name>
</gene>
<evidence type="ECO:0000256" key="1">
    <source>
        <dbReference type="SAM" id="Coils"/>
    </source>
</evidence>
<reference evidence="3 4" key="1">
    <citation type="submission" date="2019-03" db="EMBL/GenBank/DDBJ databases">
        <title>Porphyromonas levii Isolated from the Uterus of Dairy Cows.</title>
        <authorList>
            <person name="Francis A.M."/>
        </authorList>
    </citation>
    <scope>NUCLEOTIDE SEQUENCE [LARGE SCALE GENOMIC DNA]</scope>
    <source>
        <strain evidence="3 4">AF5678</strain>
    </source>
</reference>
<evidence type="ECO:0000259" key="2">
    <source>
        <dbReference type="Pfam" id="PF19044"/>
    </source>
</evidence>
<evidence type="ECO:0000313" key="3">
    <source>
        <dbReference type="EMBL" id="TFH94031.1"/>
    </source>
</evidence>
<dbReference type="Gene3D" id="3.40.50.300">
    <property type="entry name" value="P-loop containing nucleotide triphosphate hydrolases"/>
    <property type="match status" value="1"/>
</dbReference>